<dbReference type="InterPro" id="IPR001806">
    <property type="entry name" value="Small_GTPase"/>
</dbReference>
<sequence length="70" mass="8160">MTIKKIEFKKLLFPETFESKYIPTLGLEVYPWNQYIIWDTAGQNNSLRDGYYINANLAIIIVNATSKKQC</sequence>
<protein>
    <submittedName>
        <fullName evidence="1">Uncharacterized protein</fullName>
    </submittedName>
</protein>
<proteinExistence type="predicted"/>
<organism evidence="1">
    <name type="scientific">viral metagenome</name>
    <dbReference type="NCBI Taxonomy" id="1070528"/>
    <lineage>
        <taxon>unclassified sequences</taxon>
        <taxon>metagenomes</taxon>
        <taxon>organismal metagenomes</taxon>
    </lineage>
</organism>
<dbReference type="Gene3D" id="3.40.50.300">
    <property type="entry name" value="P-loop containing nucleotide triphosphate hydrolases"/>
    <property type="match status" value="1"/>
</dbReference>
<reference evidence="1" key="1">
    <citation type="journal article" date="2020" name="Nature">
        <title>Giant virus diversity and host interactions through global metagenomics.</title>
        <authorList>
            <person name="Schulz F."/>
            <person name="Roux S."/>
            <person name="Paez-Espino D."/>
            <person name="Jungbluth S."/>
            <person name="Walsh D.A."/>
            <person name="Denef V.J."/>
            <person name="McMahon K.D."/>
            <person name="Konstantinidis K.T."/>
            <person name="Eloe-Fadrosh E.A."/>
            <person name="Kyrpides N.C."/>
            <person name="Woyke T."/>
        </authorList>
    </citation>
    <scope>NUCLEOTIDE SEQUENCE</scope>
    <source>
        <strain evidence="1">GVMAG-S-1021933-23</strain>
    </source>
</reference>
<accession>A0A6C0ACY8</accession>
<dbReference type="EMBL" id="MN740593">
    <property type="protein sequence ID" value="QHS77576.1"/>
    <property type="molecule type" value="Genomic_DNA"/>
</dbReference>
<dbReference type="GO" id="GO:0003924">
    <property type="term" value="F:GTPase activity"/>
    <property type="evidence" value="ECO:0007669"/>
    <property type="project" value="InterPro"/>
</dbReference>
<evidence type="ECO:0000313" key="1">
    <source>
        <dbReference type="EMBL" id="QHS77576.1"/>
    </source>
</evidence>
<dbReference type="GO" id="GO:0005525">
    <property type="term" value="F:GTP binding"/>
    <property type="evidence" value="ECO:0007669"/>
    <property type="project" value="InterPro"/>
</dbReference>
<dbReference type="InterPro" id="IPR027417">
    <property type="entry name" value="P-loop_NTPase"/>
</dbReference>
<dbReference type="AlphaFoldDB" id="A0A6C0ACY8"/>
<dbReference type="SUPFAM" id="SSF52540">
    <property type="entry name" value="P-loop containing nucleoside triphosphate hydrolases"/>
    <property type="match status" value="1"/>
</dbReference>
<dbReference type="Pfam" id="PF00071">
    <property type="entry name" value="Ras"/>
    <property type="match status" value="1"/>
</dbReference>
<name>A0A6C0ACY8_9ZZZZ</name>